<dbReference type="EMBL" id="LCNM01000015">
    <property type="protein sequence ID" value="KKU55886.1"/>
    <property type="molecule type" value="Genomic_DNA"/>
</dbReference>
<protein>
    <submittedName>
        <fullName evidence="1">Uncharacterized protein</fullName>
    </submittedName>
</protein>
<dbReference type="Proteomes" id="UP000034607">
    <property type="component" value="Unassembled WGS sequence"/>
</dbReference>
<evidence type="ECO:0000313" key="2">
    <source>
        <dbReference type="Proteomes" id="UP000034607"/>
    </source>
</evidence>
<gene>
    <name evidence="1" type="ORF">UX78_C0015G0033</name>
</gene>
<dbReference type="AlphaFoldDB" id="A0A0G1RFH0"/>
<sequence>MVAVLLFFEYFNGADGVVEVTKVSLRSSEVVGVFWKPRTKDDCLALETLGVMGLYLLREDGTSARKVRRSSGLGKPDELRMRMTGLAQALAGEDEGRQKVVVALGLDGHHTPEV</sequence>
<organism evidence="1 2">
    <name type="scientific">Candidatus Amesbacteria bacterium GW2011_GWA2_47_11</name>
    <dbReference type="NCBI Taxonomy" id="1618357"/>
    <lineage>
        <taxon>Bacteria</taxon>
        <taxon>Candidatus Amesiibacteriota</taxon>
    </lineage>
</organism>
<proteinExistence type="predicted"/>
<evidence type="ECO:0000313" key="1">
    <source>
        <dbReference type="EMBL" id="KKU55886.1"/>
    </source>
</evidence>
<comment type="caution">
    <text evidence="1">The sequence shown here is derived from an EMBL/GenBank/DDBJ whole genome shotgun (WGS) entry which is preliminary data.</text>
</comment>
<reference evidence="1 2" key="1">
    <citation type="journal article" date="2015" name="Nature">
        <title>rRNA introns, odd ribosomes, and small enigmatic genomes across a large radiation of phyla.</title>
        <authorList>
            <person name="Brown C.T."/>
            <person name="Hug L.A."/>
            <person name="Thomas B.C."/>
            <person name="Sharon I."/>
            <person name="Castelle C.J."/>
            <person name="Singh A."/>
            <person name="Wilkins M.J."/>
            <person name="Williams K.H."/>
            <person name="Banfield J.F."/>
        </authorList>
    </citation>
    <scope>NUCLEOTIDE SEQUENCE [LARGE SCALE GENOMIC DNA]</scope>
</reference>
<accession>A0A0G1RFH0</accession>
<name>A0A0G1RFH0_9BACT</name>